<dbReference type="CDD" id="cd18774">
    <property type="entry name" value="PDC2_HK_sensor"/>
    <property type="match status" value="1"/>
</dbReference>
<gene>
    <name evidence="17" type="ORF">IHV25_08720</name>
</gene>
<evidence type="ECO:0000259" key="15">
    <source>
        <dbReference type="PROSITE" id="PS50110"/>
    </source>
</evidence>
<dbReference type="SMART" id="SM00388">
    <property type="entry name" value="HisKA"/>
    <property type="match status" value="1"/>
</dbReference>
<dbReference type="SMART" id="SM00448">
    <property type="entry name" value="REC"/>
    <property type="match status" value="1"/>
</dbReference>
<dbReference type="FunFam" id="3.30.565.10:FF:000010">
    <property type="entry name" value="Sensor histidine kinase RcsC"/>
    <property type="match status" value="1"/>
</dbReference>
<accession>A0A8J7CEM4</accession>
<evidence type="ECO:0000256" key="10">
    <source>
        <dbReference type="ARBA" id="ARBA00023012"/>
    </source>
</evidence>
<dbReference type="InterPro" id="IPR004358">
    <property type="entry name" value="Sig_transdc_His_kin-like_C"/>
</dbReference>
<dbReference type="CDD" id="cd17546">
    <property type="entry name" value="REC_hyHK_CKI1_RcsC-like"/>
    <property type="match status" value="1"/>
</dbReference>
<name>A0A8J7CEM4_9PROT</name>
<dbReference type="InterPro" id="IPR011006">
    <property type="entry name" value="CheY-like_superfamily"/>
</dbReference>
<dbReference type="AlphaFoldDB" id="A0A8J7CEM4"/>
<dbReference type="InterPro" id="IPR003594">
    <property type="entry name" value="HATPase_dom"/>
</dbReference>
<dbReference type="PRINTS" id="PR00344">
    <property type="entry name" value="BCTRLSENSOR"/>
</dbReference>
<dbReference type="InterPro" id="IPR033479">
    <property type="entry name" value="dCache_1"/>
</dbReference>
<feature type="region of interest" description="Disordered" evidence="13">
    <location>
        <begin position="625"/>
        <end position="713"/>
    </location>
</feature>
<dbReference type="Pfam" id="PF02518">
    <property type="entry name" value="HATPase_c"/>
    <property type="match status" value="1"/>
</dbReference>
<evidence type="ECO:0000256" key="9">
    <source>
        <dbReference type="ARBA" id="ARBA00022989"/>
    </source>
</evidence>
<evidence type="ECO:0000256" key="3">
    <source>
        <dbReference type="ARBA" id="ARBA00012438"/>
    </source>
</evidence>
<dbReference type="RefSeq" id="WP_192534729.1">
    <property type="nucleotide sequence ID" value="NZ_JACZHT010000006.1"/>
</dbReference>
<dbReference type="PROSITE" id="PS50109">
    <property type="entry name" value="HIS_KIN"/>
    <property type="match status" value="1"/>
</dbReference>
<dbReference type="SMART" id="SM00387">
    <property type="entry name" value="HATPase_c"/>
    <property type="match status" value="1"/>
</dbReference>
<feature type="domain" description="Response regulatory" evidence="15">
    <location>
        <begin position="721"/>
        <end position="837"/>
    </location>
</feature>
<dbReference type="GO" id="GO:0000155">
    <property type="term" value="F:phosphorelay sensor kinase activity"/>
    <property type="evidence" value="ECO:0007669"/>
    <property type="project" value="InterPro"/>
</dbReference>
<dbReference type="GO" id="GO:0005886">
    <property type="term" value="C:plasma membrane"/>
    <property type="evidence" value="ECO:0007669"/>
    <property type="project" value="UniProtKB-SubCell"/>
</dbReference>
<dbReference type="SUPFAM" id="SSF52172">
    <property type="entry name" value="CheY-like"/>
    <property type="match status" value="1"/>
</dbReference>
<comment type="catalytic activity">
    <reaction evidence="1">
        <text>ATP + protein L-histidine = ADP + protein N-phospho-L-histidine.</text>
        <dbReference type="EC" id="2.7.13.3"/>
    </reaction>
</comment>
<feature type="domain" description="HAMP" evidence="16">
    <location>
        <begin position="323"/>
        <end position="385"/>
    </location>
</feature>
<dbReference type="PANTHER" id="PTHR45339">
    <property type="entry name" value="HYBRID SIGNAL TRANSDUCTION HISTIDINE KINASE J"/>
    <property type="match status" value="1"/>
</dbReference>
<evidence type="ECO:0000313" key="18">
    <source>
        <dbReference type="Proteomes" id="UP000631034"/>
    </source>
</evidence>
<evidence type="ECO:0000256" key="12">
    <source>
        <dbReference type="PROSITE-ProRule" id="PRU00169"/>
    </source>
</evidence>
<dbReference type="Pfam" id="PF00512">
    <property type="entry name" value="HisKA"/>
    <property type="match status" value="1"/>
</dbReference>
<dbReference type="Gene3D" id="3.30.450.20">
    <property type="entry name" value="PAS domain"/>
    <property type="match status" value="2"/>
</dbReference>
<dbReference type="Gene3D" id="1.10.287.130">
    <property type="match status" value="1"/>
</dbReference>
<keyword evidence="18" id="KW-1185">Reference proteome</keyword>
<feature type="domain" description="Histidine kinase" evidence="14">
    <location>
        <begin position="400"/>
        <end position="621"/>
    </location>
</feature>
<comment type="subcellular location">
    <subcellularLocation>
        <location evidence="2">Cell membrane</location>
        <topology evidence="2">Multi-pass membrane protein</topology>
    </subcellularLocation>
</comment>
<dbReference type="InterPro" id="IPR029151">
    <property type="entry name" value="Sensor-like_sf"/>
</dbReference>
<feature type="modified residue" description="4-aspartylphosphate" evidence="12">
    <location>
        <position position="770"/>
    </location>
</feature>
<dbReference type="PROSITE" id="PS50110">
    <property type="entry name" value="RESPONSE_REGULATORY"/>
    <property type="match status" value="1"/>
</dbReference>
<dbReference type="InterPro" id="IPR036097">
    <property type="entry name" value="HisK_dim/P_sf"/>
</dbReference>
<sequence length="838" mass="91521">MTIRLRLLLAFSLCLLLACCLTSTIVFFYVRDVDERNFRALAMSHLEGVEERITAFMEPGWMGTRYLAELPALRDSRGKLSSYLDAPRPTTRRKGMGSSQERQIYDELLRMHRSNGNFGVVFMSNEDGQFVRVPDSNVIPPGYDPRDRPWYRDAMEAPPGSTVVSAPYVNIGGALVCSIITRVNDMEGKPLGMVGVDFSLESLTADLGARRIMDTGYLVILDRRGQVLVDGQRPDAVPRPVSSYSVLWRQVLTGPDGEYTGPNTKGVMKYIVTRTIPDLDWKLAVVFNQDELLKASRDLLRIMLWSTLAVFLFTLSIAIALARSITRPMEDLVDASAIISDGRYETSREMRDALRKKLAVQGSPETVRLSSALRSMIITLQDRVDAAEAADRAKGEFLANMSHELFTPLNAVIGLNHALRNSCLDSVQKGYAEKIASSAKTLLTLINDLLDFSKAEAGNARLYEHVFSLREVVKTAAGRCANDAAAKNLEYTWTVREALPDLLVGDSRKLERVLVNILSNAVKFTRSGSITLDVAPENTGDRHVLVHFCVTDTGIGIDDDLMKTLFSPFVQADSSATRRFGGTGLGLALGQKYVTLMGGRLWAESEPGTGSTFHVVLPFVFAPRPEPRPARLPEAEADTTGDSTGSSAPEAASGNTCESAREDAGGSTPDTTDVPVPECPGVCAPRAAVSSDRTPEGPDAATRCTPPAATSDDADRYRGKRVLVVEDNPLNQLVTANLLEQISVEVSVANNGVEALQMLSEQNFNLVLMDIQMPEMDGLTATRCIREDPKYATLPIVALTAHGSAEDRLKSLAAGMNDHMSKPVEAEAFYACIKKWLA</sequence>
<evidence type="ECO:0000256" key="1">
    <source>
        <dbReference type="ARBA" id="ARBA00000085"/>
    </source>
</evidence>
<dbReference type="EMBL" id="JACZHT010000006">
    <property type="protein sequence ID" value="MBE1237729.1"/>
    <property type="molecule type" value="Genomic_DNA"/>
</dbReference>
<dbReference type="CDD" id="cd00082">
    <property type="entry name" value="HisKA"/>
    <property type="match status" value="1"/>
</dbReference>
<evidence type="ECO:0000313" key="17">
    <source>
        <dbReference type="EMBL" id="MBE1237729.1"/>
    </source>
</evidence>
<evidence type="ECO:0000256" key="4">
    <source>
        <dbReference type="ARBA" id="ARBA00022475"/>
    </source>
</evidence>
<evidence type="ECO:0000256" key="13">
    <source>
        <dbReference type="SAM" id="MobiDB-lite"/>
    </source>
</evidence>
<evidence type="ECO:0000259" key="14">
    <source>
        <dbReference type="PROSITE" id="PS50109"/>
    </source>
</evidence>
<keyword evidence="9" id="KW-1133">Transmembrane helix</keyword>
<dbReference type="CDD" id="cd12913">
    <property type="entry name" value="PDC1_MCP_like"/>
    <property type="match status" value="1"/>
</dbReference>
<evidence type="ECO:0000256" key="5">
    <source>
        <dbReference type="ARBA" id="ARBA00022553"/>
    </source>
</evidence>
<evidence type="ECO:0000259" key="16">
    <source>
        <dbReference type="PROSITE" id="PS50885"/>
    </source>
</evidence>
<evidence type="ECO:0000256" key="2">
    <source>
        <dbReference type="ARBA" id="ARBA00004651"/>
    </source>
</evidence>
<dbReference type="Pfam" id="PF02743">
    <property type="entry name" value="dCache_1"/>
    <property type="match status" value="1"/>
</dbReference>
<dbReference type="Proteomes" id="UP000631034">
    <property type="component" value="Unassembled WGS sequence"/>
</dbReference>
<feature type="compositionally biased region" description="Polar residues" evidence="13">
    <location>
        <begin position="640"/>
        <end position="658"/>
    </location>
</feature>
<keyword evidence="11" id="KW-0472">Membrane</keyword>
<dbReference type="Gene3D" id="3.30.565.10">
    <property type="entry name" value="Histidine kinase-like ATPase, C-terminal domain"/>
    <property type="match status" value="1"/>
</dbReference>
<keyword evidence="5 12" id="KW-0597">Phosphoprotein</keyword>
<dbReference type="InterPro" id="IPR003661">
    <property type="entry name" value="HisK_dim/P_dom"/>
</dbReference>
<organism evidence="17 18">
    <name type="scientific">Phaeovibrio sulfidiphilus</name>
    <dbReference type="NCBI Taxonomy" id="1220600"/>
    <lineage>
        <taxon>Bacteria</taxon>
        <taxon>Pseudomonadati</taxon>
        <taxon>Pseudomonadota</taxon>
        <taxon>Alphaproteobacteria</taxon>
        <taxon>Rhodospirillales</taxon>
        <taxon>Rhodospirillaceae</taxon>
        <taxon>Phaeovibrio</taxon>
    </lineage>
</organism>
<keyword evidence="6" id="KW-0808">Transferase</keyword>
<dbReference type="InterPro" id="IPR003660">
    <property type="entry name" value="HAMP_dom"/>
</dbReference>
<reference evidence="17" key="1">
    <citation type="submission" date="2020-10" db="EMBL/GenBank/DDBJ databases">
        <title>Genome sequence of the unusual species of purple photosynthetic bacteria, Phaeovibrio sulfidiphilus DSM 23193, type strain.</title>
        <authorList>
            <person name="Kyndt J.A."/>
            <person name="Meyer T.E."/>
        </authorList>
    </citation>
    <scope>NUCLEOTIDE SEQUENCE</scope>
    <source>
        <strain evidence="17">DSM 23193</strain>
    </source>
</reference>
<dbReference type="SUPFAM" id="SSF47384">
    <property type="entry name" value="Homodimeric domain of signal transducing histidine kinase"/>
    <property type="match status" value="1"/>
</dbReference>
<dbReference type="InterPro" id="IPR036890">
    <property type="entry name" value="HATPase_C_sf"/>
</dbReference>
<feature type="compositionally biased region" description="Basic and acidic residues" evidence="13">
    <location>
        <begin position="625"/>
        <end position="634"/>
    </location>
</feature>
<keyword evidence="7" id="KW-0812">Transmembrane</keyword>
<dbReference type="SUPFAM" id="SSF55874">
    <property type="entry name" value="ATPase domain of HSP90 chaperone/DNA topoisomerase II/histidine kinase"/>
    <property type="match status" value="1"/>
</dbReference>
<dbReference type="EC" id="2.7.13.3" evidence="3"/>
<keyword evidence="8" id="KW-0418">Kinase</keyword>
<dbReference type="Gene3D" id="3.40.50.2300">
    <property type="match status" value="1"/>
</dbReference>
<comment type="caution">
    <text evidence="17">The sequence shown here is derived from an EMBL/GenBank/DDBJ whole genome shotgun (WGS) entry which is preliminary data.</text>
</comment>
<evidence type="ECO:0000256" key="7">
    <source>
        <dbReference type="ARBA" id="ARBA00022692"/>
    </source>
</evidence>
<keyword evidence="4" id="KW-1003">Cell membrane</keyword>
<dbReference type="InterPro" id="IPR001789">
    <property type="entry name" value="Sig_transdc_resp-reg_receiver"/>
</dbReference>
<dbReference type="SUPFAM" id="SSF103190">
    <property type="entry name" value="Sensory domain-like"/>
    <property type="match status" value="1"/>
</dbReference>
<protein>
    <recommendedName>
        <fullName evidence="3">histidine kinase</fullName>
        <ecNumber evidence="3">2.7.13.3</ecNumber>
    </recommendedName>
</protein>
<evidence type="ECO:0000256" key="6">
    <source>
        <dbReference type="ARBA" id="ARBA00022679"/>
    </source>
</evidence>
<evidence type="ECO:0000256" key="11">
    <source>
        <dbReference type="ARBA" id="ARBA00023136"/>
    </source>
</evidence>
<evidence type="ECO:0000256" key="8">
    <source>
        <dbReference type="ARBA" id="ARBA00022777"/>
    </source>
</evidence>
<dbReference type="PANTHER" id="PTHR45339:SF1">
    <property type="entry name" value="HYBRID SIGNAL TRANSDUCTION HISTIDINE KINASE J"/>
    <property type="match status" value="1"/>
</dbReference>
<dbReference type="PROSITE" id="PS51257">
    <property type="entry name" value="PROKAR_LIPOPROTEIN"/>
    <property type="match status" value="1"/>
</dbReference>
<dbReference type="Pfam" id="PF00072">
    <property type="entry name" value="Response_reg"/>
    <property type="match status" value="1"/>
</dbReference>
<proteinExistence type="predicted"/>
<dbReference type="CDD" id="cd16922">
    <property type="entry name" value="HATPase_EvgS-ArcB-TorS-like"/>
    <property type="match status" value="1"/>
</dbReference>
<dbReference type="PROSITE" id="PS50885">
    <property type="entry name" value="HAMP"/>
    <property type="match status" value="1"/>
</dbReference>
<keyword evidence="10" id="KW-0902">Two-component regulatory system</keyword>
<dbReference type="InterPro" id="IPR005467">
    <property type="entry name" value="His_kinase_dom"/>
</dbReference>